<dbReference type="EMBL" id="JSYL01000003">
    <property type="protein sequence ID" value="KIA89390.1"/>
    <property type="molecule type" value="Genomic_DNA"/>
</dbReference>
<dbReference type="RefSeq" id="WP_039351096.1">
    <property type="nucleotide sequence ID" value="NZ_FOLA01000005.1"/>
</dbReference>
<dbReference type="SMART" id="SM00028">
    <property type="entry name" value="TPR"/>
    <property type="match status" value="4"/>
</dbReference>
<dbReference type="InterPro" id="IPR019734">
    <property type="entry name" value="TPR_rpt"/>
</dbReference>
<organism evidence="3 4">
    <name type="scientific">Kaistella jeonii</name>
    <dbReference type="NCBI Taxonomy" id="266749"/>
    <lineage>
        <taxon>Bacteria</taxon>
        <taxon>Pseudomonadati</taxon>
        <taxon>Bacteroidota</taxon>
        <taxon>Flavobacteriia</taxon>
        <taxon>Flavobacteriales</taxon>
        <taxon>Weeksellaceae</taxon>
        <taxon>Chryseobacterium group</taxon>
        <taxon>Kaistella</taxon>
    </lineage>
</organism>
<evidence type="ECO:0000256" key="2">
    <source>
        <dbReference type="SAM" id="SignalP"/>
    </source>
</evidence>
<dbReference type="InterPro" id="IPR011990">
    <property type="entry name" value="TPR-like_helical_dom_sf"/>
</dbReference>
<dbReference type="Proteomes" id="UP000031473">
    <property type="component" value="Unassembled WGS sequence"/>
</dbReference>
<keyword evidence="1" id="KW-0472">Membrane</keyword>
<dbReference type="Pfam" id="PF13181">
    <property type="entry name" value="TPR_8"/>
    <property type="match status" value="1"/>
</dbReference>
<keyword evidence="1" id="KW-0812">Transmembrane</keyword>
<dbReference type="Gene3D" id="1.25.40.10">
    <property type="entry name" value="Tetratricopeptide repeat domain"/>
    <property type="match status" value="2"/>
</dbReference>
<dbReference type="AlphaFoldDB" id="A0A0C1D6A8"/>
<evidence type="ECO:0000313" key="4">
    <source>
        <dbReference type="Proteomes" id="UP000031473"/>
    </source>
</evidence>
<evidence type="ECO:0008006" key="5">
    <source>
        <dbReference type="Google" id="ProtNLM"/>
    </source>
</evidence>
<comment type="caution">
    <text evidence="3">The sequence shown here is derived from an EMBL/GenBank/DDBJ whole genome shotgun (WGS) entry which is preliminary data.</text>
</comment>
<reference evidence="3 4" key="1">
    <citation type="submission" date="2014-10" db="EMBL/GenBank/DDBJ databases">
        <title>Kaistella jeonii genome.</title>
        <authorList>
            <person name="Clayton J.T."/>
            <person name="Newman J.D."/>
        </authorList>
    </citation>
    <scope>NUCLEOTIDE SEQUENCE [LARGE SCALE GENOMIC DNA]</scope>
    <source>
        <strain evidence="3 4">DSM 17048</strain>
    </source>
</reference>
<name>A0A0C1D6A8_9FLAO</name>
<protein>
    <recommendedName>
        <fullName evidence="5">Tetratricopeptide repeat protein</fullName>
    </recommendedName>
</protein>
<gene>
    <name evidence="3" type="ORF">OA86_07320</name>
</gene>
<feature type="transmembrane region" description="Helical" evidence="1">
    <location>
        <begin position="334"/>
        <end position="355"/>
    </location>
</feature>
<feature type="signal peptide" evidence="2">
    <location>
        <begin position="1"/>
        <end position="20"/>
    </location>
</feature>
<feature type="chain" id="PRO_5002129598" description="Tetratricopeptide repeat protein" evidence="2">
    <location>
        <begin position="21"/>
        <end position="378"/>
    </location>
</feature>
<proteinExistence type="predicted"/>
<keyword evidence="1" id="KW-1133">Transmembrane helix</keyword>
<accession>A0A0C1D6A8</accession>
<dbReference type="OrthoDB" id="1253697at2"/>
<sequence length="378" mass="43802">MRLFKISFLFFLFWSVNFTAQKNNDSLRKRAYSVIYEQPDETISIALKLLKEEKKVDEVAHLYMLLSNAYIAKRNNDSSLFYILKAADLINKEALPTTKIKILNSVAVQYQQMELYGKALETLDQSLQLTEQLEANDKDRLFNAGFNYAVRGMIYRNQSNPDLALEKFKMAAVNFQKLSLDRKSAANLSIIYYNIGYCYIDLSQLKQASENFDKSEDYAKIAKAKSLEAYSLKGKGETLFLTQDYSSSLQTLYLAEEMALPVGDLVLNEGLYKLIADNNLVLNNFEKFQNYNNKYLAVQKTLEQNELKSLNRYLDTQSLEEQNTNTLTNKQFRLYQIITALVSLLLVAFITKKIYSLKKRNRRQRKMIETLTKVKKVL</sequence>
<keyword evidence="2" id="KW-0732">Signal</keyword>
<dbReference type="STRING" id="266749.SAMN05421876_105197"/>
<dbReference type="SUPFAM" id="SSF48452">
    <property type="entry name" value="TPR-like"/>
    <property type="match status" value="1"/>
</dbReference>
<evidence type="ECO:0000313" key="3">
    <source>
        <dbReference type="EMBL" id="KIA89390.1"/>
    </source>
</evidence>
<evidence type="ECO:0000256" key="1">
    <source>
        <dbReference type="SAM" id="Phobius"/>
    </source>
</evidence>
<keyword evidence="4" id="KW-1185">Reference proteome</keyword>